<evidence type="ECO:0000256" key="1">
    <source>
        <dbReference type="ARBA" id="ARBA00000274"/>
    </source>
</evidence>
<dbReference type="AlphaFoldDB" id="I0IEB1"/>
<comment type="catalytic activity">
    <reaction evidence="1">
        <text>AMP + H2O = D-ribose 5-phosphate + adenine</text>
        <dbReference type="Rhea" id="RHEA:20129"/>
        <dbReference type="ChEBI" id="CHEBI:15377"/>
        <dbReference type="ChEBI" id="CHEBI:16708"/>
        <dbReference type="ChEBI" id="CHEBI:78346"/>
        <dbReference type="ChEBI" id="CHEBI:456215"/>
        <dbReference type="EC" id="3.2.2.4"/>
    </reaction>
</comment>
<dbReference type="GO" id="GO:0008714">
    <property type="term" value="F:AMP nucleosidase activity"/>
    <property type="evidence" value="ECO:0007669"/>
    <property type="project" value="UniProtKB-EC"/>
</dbReference>
<dbReference type="InterPro" id="IPR031100">
    <property type="entry name" value="LOG_fam"/>
</dbReference>
<dbReference type="PANTHER" id="PTHR43393">
    <property type="entry name" value="CYTOKININ RIBOSIDE 5'-MONOPHOSPHATE PHOSPHORIBOHYDROLASE"/>
    <property type="match status" value="1"/>
</dbReference>
<dbReference type="eggNOG" id="COG1611">
    <property type="taxonomic scope" value="Bacteria"/>
</dbReference>
<evidence type="ECO:0000313" key="5">
    <source>
        <dbReference type="EMBL" id="BAM03599.1"/>
    </source>
</evidence>
<keyword evidence="6" id="KW-1185">Reference proteome</keyword>
<dbReference type="STRING" id="1142394.PSMK_14400"/>
<dbReference type="Proteomes" id="UP000007881">
    <property type="component" value="Chromosome"/>
</dbReference>
<dbReference type="KEGG" id="phm:PSMK_14400"/>
<dbReference type="Gene3D" id="3.40.50.450">
    <property type="match status" value="1"/>
</dbReference>
<evidence type="ECO:0000313" key="6">
    <source>
        <dbReference type="Proteomes" id="UP000007881"/>
    </source>
</evidence>
<dbReference type="GO" id="GO:0005829">
    <property type="term" value="C:cytosol"/>
    <property type="evidence" value="ECO:0007669"/>
    <property type="project" value="TreeGrafter"/>
</dbReference>
<dbReference type="RefSeq" id="WP_014436818.1">
    <property type="nucleotide sequence ID" value="NC_017080.1"/>
</dbReference>
<proteinExistence type="predicted"/>
<accession>I0IEB1</accession>
<evidence type="ECO:0000256" key="3">
    <source>
        <dbReference type="ARBA" id="ARBA00031983"/>
    </source>
</evidence>
<evidence type="ECO:0000256" key="2">
    <source>
        <dbReference type="ARBA" id="ARBA00011985"/>
    </source>
</evidence>
<gene>
    <name evidence="5" type="ordered locus">PSMK_14400</name>
</gene>
<dbReference type="EMBL" id="AP012338">
    <property type="protein sequence ID" value="BAM03599.1"/>
    <property type="molecule type" value="Genomic_DNA"/>
</dbReference>
<dbReference type="OrthoDB" id="9801098at2"/>
<dbReference type="PATRIC" id="fig|1142394.8.peg.1480"/>
<dbReference type="HOGENOM" id="CLU_058336_0_2_0"/>
<protein>
    <recommendedName>
        <fullName evidence="3">AMP nucleosidase</fullName>
        <ecNumber evidence="2">3.2.2.4</ecNumber>
    </recommendedName>
    <alternativeName>
        <fullName evidence="3">AMP nucleosidase</fullName>
    </alternativeName>
</protein>
<dbReference type="PANTHER" id="PTHR43393:SF2">
    <property type="entry name" value="CYTOKININ RIBOSIDE 5'-MONOPHOSPHATE PHOSPHORIBOHYDROLASE"/>
    <property type="match status" value="1"/>
</dbReference>
<feature type="region of interest" description="Disordered" evidence="4">
    <location>
        <begin position="1"/>
        <end position="52"/>
    </location>
</feature>
<name>I0IEB1_PHYMF</name>
<organism evidence="5 6">
    <name type="scientific">Phycisphaera mikurensis (strain NBRC 102666 / KCTC 22515 / FYK2301M01)</name>
    <dbReference type="NCBI Taxonomy" id="1142394"/>
    <lineage>
        <taxon>Bacteria</taxon>
        <taxon>Pseudomonadati</taxon>
        <taxon>Planctomycetota</taxon>
        <taxon>Phycisphaerae</taxon>
        <taxon>Phycisphaerales</taxon>
        <taxon>Phycisphaeraceae</taxon>
        <taxon>Phycisphaera</taxon>
    </lineage>
</organism>
<dbReference type="EC" id="3.2.2.4" evidence="2"/>
<sequence length="390" mass="42659">MTDPASQPRRPGSKPVPPASPDAGASSDPLGAAPTVNSAREPPQTGPKISAETFSDEIRELIQAAGGEPENRHGRNVRDMIVTSLRMLRDGSDTGEVKLVNRATAELRHALTVFRPYHETPKISIYGSARTPEDHIDYRQAVDLAKDLAADGWMVITGAGDGIMRAGHGGAGRAASFGVSIRLPFETSANDLIIGDPKLVSFKYFFTRKLVFMWMSHAIALLPGGFGTMDEGFEALTLIQTGKAPMVPIVMVDAPGSGEDGFWARWDRFIRGSLLDNGWISPEDTSLYFITDSPAEAADHVRRFYANYHSQRFVGDRMVLRIREELSESQLDALNAEFPELVADGRIEQSGPLEGEIESLELPRLSWLSTKRANGRLRMLIDRINDAATG</sequence>
<dbReference type="InterPro" id="IPR052341">
    <property type="entry name" value="LOG_family_nucleotidases"/>
</dbReference>
<dbReference type="Pfam" id="PF03641">
    <property type="entry name" value="Lysine_decarbox"/>
    <property type="match status" value="1"/>
</dbReference>
<evidence type="ECO:0000256" key="4">
    <source>
        <dbReference type="SAM" id="MobiDB-lite"/>
    </source>
</evidence>
<dbReference type="SUPFAM" id="SSF102405">
    <property type="entry name" value="MCP/YpsA-like"/>
    <property type="match status" value="1"/>
</dbReference>
<reference evidence="5 6" key="1">
    <citation type="submission" date="2012-02" db="EMBL/GenBank/DDBJ databases">
        <title>Complete genome sequence of Phycisphaera mikurensis NBRC 102666.</title>
        <authorList>
            <person name="Ankai A."/>
            <person name="Hosoyama A."/>
            <person name="Terui Y."/>
            <person name="Sekine M."/>
            <person name="Fukai R."/>
            <person name="Kato Y."/>
            <person name="Nakamura S."/>
            <person name="Yamada-Narita S."/>
            <person name="Kawakoshi A."/>
            <person name="Fukunaga Y."/>
            <person name="Yamazaki S."/>
            <person name="Fujita N."/>
        </authorList>
    </citation>
    <scope>NUCLEOTIDE SEQUENCE [LARGE SCALE GENOMIC DNA]</scope>
    <source>
        <strain evidence="6">NBRC 102666 / KCTC 22515 / FYK2301M01</strain>
    </source>
</reference>